<dbReference type="PROSITE" id="PS51384">
    <property type="entry name" value="FAD_FR"/>
    <property type="match status" value="1"/>
</dbReference>
<evidence type="ECO:0000259" key="1">
    <source>
        <dbReference type="PROSITE" id="PS51384"/>
    </source>
</evidence>
<gene>
    <name evidence="2" type="ORF">GCM10009639_51360</name>
</gene>
<dbReference type="Pfam" id="PF04954">
    <property type="entry name" value="SIP"/>
    <property type="match status" value="1"/>
</dbReference>
<dbReference type="Gene3D" id="2.40.30.10">
    <property type="entry name" value="Translation factors"/>
    <property type="match status" value="2"/>
</dbReference>
<evidence type="ECO:0000313" key="2">
    <source>
        <dbReference type="EMBL" id="GAA1404941.1"/>
    </source>
</evidence>
<sequence>MFRRPRPTFDVRVIAVTPLTPALVRLTFAGPTLDTLLIEHPTQWVKLDLPEGHSRAYTIRHHRPAEREVDIDVVLHGNGPLARWAEVVRPGDAARLAGPRGRRPSFEGAGHALLAADESALPAALTILEDLPPSVPAALFVEVGEATGSALPLPERAGLTVHWLTRDPELPKGRTLADTLLATDVPADTTAWLAGEAHAVATVRRHLLTDWALPRERVHSKGYWKHGEADHKE</sequence>
<dbReference type="SUPFAM" id="SSF63380">
    <property type="entry name" value="Riboflavin synthase domain-like"/>
    <property type="match status" value="1"/>
</dbReference>
<dbReference type="EMBL" id="BAAAKJ010000287">
    <property type="protein sequence ID" value="GAA1404941.1"/>
    <property type="molecule type" value="Genomic_DNA"/>
</dbReference>
<dbReference type="PANTHER" id="PTHR30157">
    <property type="entry name" value="FERRIC REDUCTASE, NADPH-DEPENDENT"/>
    <property type="match status" value="1"/>
</dbReference>
<proteinExistence type="predicted"/>
<dbReference type="InterPro" id="IPR039261">
    <property type="entry name" value="FNR_nucleotide-bd"/>
</dbReference>
<feature type="domain" description="FAD-binding FR-type" evidence="1">
    <location>
        <begin position="6"/>
        <end position="106"/>
    </location>
</feature>
<comment type="caution">
    <text evidence="2">The sequence shown here is derived from an EMBL/GenBank/DDBJ whole genome shotgun (WGS) entry which is preliminary data.</text>
</comment>
<dbReference type="InterPro" id="IPR017938">
    <property type="entry name" value="Riboflavin_synthase-like_b-brl"/>
</dbReference>
<dbReference type="InterPro" id="IPR007037">
    <property type="entry name" value="SIP_rossman_dom"/>
</dbReference>
<dbReference type="InterPro" id="IPR013113">
    <property type="entry name" value="SIP_FAD-bd"/>
</dbReference>
<dbReference type="CDD" id="cd06193">
    <property type="entry name" value="siderophore_interacting"/>
    <property type="match status" value="1"/>
</dbReference>
<dbReference type="Proteomes" id="UP001499863">
    <property type="component" value="Unassembled WGS sequence"/>
</dbReference>
<name>A0ABP4J1F9_9ACTN</name>
<evidence type="ECO:0000313" key="3">
    <source>
        <dbReference type="Proteomes" id="UP001499863"/>
    </source>
</evidence>
<organism evidence="2 3">
    <name type="scientific">Kitasatospora putterlickiae</name>
    <dbReference type="NCBI Taxonomy" id="221725"/>
    <lineage>
        <taxon>Bacteria</taxon>
        <taxon>Bacillati</taxon>
        <taxon>Actinomycetota</taxon>
        <taxon>Actinomycetes</taxon>
        <taxon>Kitasatosporales</taxon>
        <taxon>Streptomycetaceae</taxon>
        <taxon>Kitasatospora</taxon>
    </lineage>
</organism>
<dbReference type="Pfam" id="PF08021">
    <property type="entry name" value="FAD_binding_9"/>
    <property type="match status" value="1"/>
</dbReference>
<protein>
    <submittedName>
        <fullName evidence="2">Siderophore-interacting protein</fullName>
    </submittedName>
</protein>
<reference evidence="3" key="1">
    <citation type="journal article" date="2019" name="Int. J. Syst. Evol. Microbiol.">
        <title>The Global Catalogue of Microorganisms (GCM) 10K type strain sequencing project: providing services to taxonomists for standard genome sequencing and annotation.</title>
        <authorList>
            <consortium name="The Broad Institute Genomics Platform"/>
            <consortium name="The Broad Institute Genome Sequencing Center for Infectious Disease"/>
            <person name="Wu L."/>
            <person name="Ma J."/>
        </authorList>
    </citation>
    <scope>NUCLEOTIDE SEQUENCE [LARGE SCALE GENOMIC DNA]</scope>
    <source>
        <strain evidence="3">JCM 12393</strain>
    </source>
</reference>
<dbReference type="InterPro" id="IPR039374">
    <property type="entry name" value="SIP_fam"/>
</dbReference>
<dbReference type="InterPro" id="IPR017927">
    <property type="entry name" value="FAD-bd_FR_type"/>
</dbReference>
<dbReference type="RefSeq" id="WP_344340219.1">
    <property type="nucleotide sequence ID" value="NZ_BAAAKJ010000287.1"/>
</dbReference>
<accession>A0ABP4J1F9</accession>
<dbReference type="Gene3D" id="3.40.50.80">
    <property type="entry name" value="Nucleotide-binding domain of ferredoxin-NADP reductase (FNR) module"/>
    <property type="match status" value="1"/>
</dbReference>
<keyword evidence="3" id="KW-1185">Reference proteome</keyword>
<dbReference type="PANTHER" id="PTHR30157:SF0">
    <property type="entry name" value="NADPH-DEPENDENT FERRIC-CHELATE REDUCTASE"/>
    <property type="match status" value="1"/>
</dbReference>